<reference evidence="1" key="1">
    <citation type="submission" date="2016-06" db="EMBL/GenBank/DDBJ databases">
        <authorList>
            <person name="Cuomo C."/>
            <person name="Litvintseva A."/>
            <person name="Heitman J."/>
            <person name="Chen Y."/>
            <person name="Sun S."/>
            <person name="Springer D."/>
            <person name="Dromer F."/>
            <person name="Young S."/>
            <person name="Zeng Q."/>
            <person name="Chapman S."/>
            <person name="Gujja S."/>
            <person name="Saif S."/>
            <person name="Birren B."/>
        </authorList>
    </citation>
    <scope>NUCLEOTIDE SEQUENCE</scope>
    <source>
        <strain evidence="1">CBS 7841</strain>
    </source>
</reference>
<dbReference type="Proteomes" id="UP000094043">
    <property type="component" value="Chromosome 2"/>
</dbReference>
<reference evidence="1" key="2">
    <citation type="journal article" date="2022" name="Elife">
        <title>Obligate sexual reproduction of a homothallic fungus closely related to the Cryptococcus pathogenic species complex.</title>
        <authorList>
            <person name="Passer A.R."/>
            <person name="Clancey S.A."/>
            <person name="Shea T."/>
            <person name="David-Palma M."/>
            <person name="Averette A.F."/>
            <person name="Boekhout T."/>
            <person name="Porcel B.M."/>
            <person name="Nowrousian M."/>
            <person name="Cuomo C.A."/>
            <person name="Sun S."/>
            <person name="Heitman J."/>
            <person name="Coelho M.A."/>
        </authorList>
    </citation>
    <scope>NUCLEOTIDE SEQUENCE</scope>
    <source>
        <strain evidence="1">CBS 7841</strain>
    </source>
</reference>
<dbReference type="AlphaFoldDB" id="A0AAJ8LZY4"/>
<protein>
    <submittedName>
        <fullName evidence="1">Uncharacterized protein</fullName>
    </submittedName>
</protein>
<dbReference type="GeneID" id="91086251"/>
<sequence length="87" mass="9676">MVISVTSCEYREAFRTVVNGKAFDHEEVTKIYVVEPVTESVERVQENINLEAGNMSISGLNGSYVANPSKQRFTGEGEQLSKVCMSR</sequence>
<reference evidence="1" key="3">
    <citation type="submission" date="2024-01" db="EMBL/GenBank/DDBJ databases">
        <authorList>
            <person name="Coelho M.A."/>
            <person name="David-Palma M."/>
            <person name="Shea T."/>
            <person name="Sun S."/>
            <person name="Cuomo C.A."/>
            <person name="Heitman J."/>
        </authorList>
    </citation>
    <scope>NUCLEOTIDE SEQUENCE</scope>
    <source>
        <strain evidence="1">CBS 7841</strain>
    </source>
</reference>
<dbReference type="RefSeq" id="XP_066067565.1">
    <property type="nucleotide sequence ID" value="XM_066211468.1"/>
</dbReference>
<name>A0AAJ8LZY4_9TREE</name>
<evidence type="ECO:0000313" key="1">
    <source>
        <dbReference type="EMBL" id="WVN86865.1"/>
    </source>
</evidence>
<proteinExistence type="predicted"/>
<keyword evidence="2" id="KW-1185">Reference proteome</keyword>
<organism evidence="1 2">
    <name type="scientific">Cryptococcus depauperatus CBS 7841</name>
    <dbReference type="NCBI Taxonomy" id="1295531"/>
    <lineage>
        <taxon>Eukaryota</taxon>
        <taxon>Fungi</taxon>
        <taxon>Dikarya</taxon>
        <taxon>Basidiomycota</taxon>
        <taxon>Agaricomycotina</taxon>
        <taxon>Tremellomycetes</taxon>
        <taxon>Tremellales</taxon>
        <taxon>Cryptococcaceae</taxon>
        <taxon>Cryptococcus</taxon>
    </lineage>
</organism>
<accession>A0AAJ8LZY4</accession>
<evidence type="ECO:0000313" key="2">
    <source>
        <dbReference type="Proteomes" id="UP000094043"/>
    </source>
</evidence>
<dbReference type="EMBL" id="CP143785">
    <property type="protein sequence ID" value="WVN86865.1"/>
    <property type="molecule type" value="Genomic_DNA"/>
</dbReference>
<dbReference type="KEGG" id="cdep:91086251"/>
<gene>
    <name evidence="1" type="ORF">L203_102039</name>
</gene>